<dbReference type="GO" id="GO:0005783">
    <property type="term" value="C:endoplasmic reticulum"/>
    <property type="evidence" value="ECO:0007669"/>
    <property type="project" value="TreeGrafter"/>
</dbReference>
<dbReference type="GO" id="GO:0005506">
    <property type="term" value="F:iron ion binding"/>
    <property type="evidence" value="ECO:0007669"/>
    <property type="project" value="InterPro"/>
</dbReference>
<dbReference type="InterPro" id="IPR006620">
    <property type="entry name" value="Pro_4_hyd_alph"/>
</dbReference>
<comment type="cofactor">
    <cofactor evidence="1">
        <name>L-ascorbate</name>
        <dbReference type="ChEBI" id="CHEBI:38290"/>
    </cofactor>
</comment>
<feature type="domain" description="Fe2OG dioxygenase" evidence="7">
    <location>
        <begin position="5"/>
        <end position="109"/>
    </location>
</feature>
<keyword evidence="2" id="KW-0479">Metal-binding</keyword>
<protein>
    <recommendedName>
        <fullName evidence="7">Fe2OG dioxygenase domain-containing protein</fullName>
    </recommendedName>
</protein>
<accession>A0A8J2LPM8</accession>
<dbReference type="EMBL" id="CAJVCH010570973">
    <property type="protein sequence ID" value="CAG7836314.1"/>
    <property type="molecule type" value="Genomic_DNA"/>
</dbReference>
<evidence type="ECO:0000259" key="7">
    <source>
        <dbReference type="PROSITE" id="PS51471"/>
    </source>
</evidence>
<dbReference type="PROSITE" id="PS51471">
    <property type="entry name" value="FE2OG_OXY"/>
    <property type="match status" value="1"/>
</dbReference>
<reference evidence="8" key="1">
    <citation type="submission" date="2021-06" db="EMBL/GenBank/DDBJ databases">
        <authorList>
            <person name="Hodson N. C."/>
            <person name="Mongue J. A."/>
            <person name="Jaron S. K."/>
        </authorList>
    </citation>
    <scope>NUCLEOTIDE SEQUENCE</scope>
</reference>
<organism evidence="8 9">
    <name type="scientific">Allacma fusca</name>
    <dbReference type="NCBI Taxonomy" id="39272"/>
    <lineage>
        <taxon>Eukaryota</taxon>
        <taxon>Metazoa</taxon>
        <taxon>Ecdysozoa</taxon>
        <taxon>Arthropoda</taxon>
        <taxon>Hexapoda</taxon>
        <taxon>Collembola</taxon>
        <taxon>Symphypleona</taxon>
        <taxon>Sminthuridae</taxon>
        <taxon>Allacma</taxon>
    </lineage>
</organism>
<dbReference type="OrthoDB" id="420380at2759"/>
<keyword evidence="9" id="KW-1185">Reference proteome</keyword>
<dbReference type="Proteomes" id="UP000708208">
    <property type="component" value="Unassembled WGS sequence"/>
</dbReference>
<dbReference type="PANTHER" id="PTHR10869">
    <property type="entry name" value="PROLYL 4-HYDROXYLASE ALPHA SUBUNIT"/>
    <property type="match status" value="1"/>
</dbReference>
<dbReference type="InterPro" id="IPR045054">
    <property type="entry name" value="P4HA-like"/>
</dbReference>
<proteinExistence type="predicted"/>
<evidence type="ECO:0000256" key="4">
    <source>
        <dbReference type="ARBA" id="ARBA00022964"/>
    </source>
</evidence>
<dbReference type="AlphaFoldDB" id="A0A8J2LPM8"/>
<keyword evidence="3" id="KW-0847">Vitamin C</keyword>
<evidence type="ECO:0000256" key="6">
    <source>
        <dbReference type="ARBA" id="ARBA00023004"/>
    </source>
</evidence>
<evidence type="ECO:0000256" key="2">
    <source>
        <dbReference type="ARBA" id="ARBA00022723"/>
    </source>
</evidence>
<comment type="caution">
    <text evidence="8">The sequence shown here is derived from an EMBL/GenBank/DDBJ whole genome shotgun (WGS) entry which is preliminary data.</text>
</comment>
<dbReference type="PANTHER" id="PTHR10869:SF244">
    <property type="entry name" value="PROLYL 4-HYDROXYLASE SUBUNIT ALPHA-2"/>
    <property type="match status" value="1"/>
</dbReference>
<evidence type="ECO:0000256" key="3">
    <source>
        <dbReference type="ARBA" id="ARBA00022896"/>
    </source>
</evidence>
<evidence type="ECO:0000256" key="5">
    <source>
        <dbReference type="ARBA" id="ARBA00023002"/>
    </source>
</evidence>
<evidence type="ECO:0000313" key="8">
    <source>
        <dbReference type="EMBL" id="CAG7836314.1"/>
    </source>
</evidence>
<dbReference type="Pfam" id="PF13640">
    <property type="entry name" value="2OG-FeII_Oxy_3"/>
    <property type="match status" value="1"/>
</dbReference>
<keyword evidence="6" id="KW-0408">Iron</keyword>
<dbReference type="InterPro" id="IPR044862">
    <property type="entry name" value="Pro_4_hyd_alph_FE2OG_OXY"/>
</dbReference>
<dbReference type="GO" id="GO:0031418">
    <property type="term" value="F:L-ascorbic acid binding"/>
    <property type="evidence" value="ECO:0007669"/>
    <property type="project" value="UniProtKB-KW"/>
</dbReference>
<dbReference type="GO" id="GO:0004656">
    <property type="term" value="F:procollagen-proline 4-dioxygenase activity"/>
    <property type="evidence" value="ECO:0007669"/>
    <property type="project" value="TreeGrafter"/>
</dbReference>
<gene>
    <name evidence="8" type="ORF">AFUS01_LOCUS45571</name>
</gene>
<evidence type="ECO:0000313" key="9">
    <source>
        <dbReference type="Proteomes" id="UP000708208"/>
    </source>
</evidence>
<sequence>MRPSSAEELQVASYAFGGHYEVHMDALRLTSETMDRGDRIATFMFYLTDVEKGGSTAFPMAGVAARPVKGSAVFWNNLFSSGNPDERTWHGACPVIMGEKWVANKWIRYFDQMQTHQCKSQQPSQMDFKVNGKKLKFKQPVVPTRR</sequence>
<keyword evidence="5" id="KW-0560">Oxidoreductase</keyword>
<name>A0A8J2LPM8_9HEXA</name>
<dbReference type="SMART" id="SM00702">
    <property type="entry name" value="P4Hc"/>
    <property type="match status" value="1"/>
</dbReference>
<evidence type="ECO:0000256" key="1">
    <source>
        <dbReference type="ARBA" id="ARBA00001961"/>
    </source>
</evidence>
<keyword evidence="4" id="KW-0223">Dioxygenase</keyword>
<dbReference type="InterPro" id="IPR005123">
    <property type="entry name" value="Oxoglu/Fe-dep_dioxygenase_dom"/>
</dbReference>